<organism evidence="3 4">
    <name type="scientific">Aedes aegypti</name>
    <name type="common">Yellowfever mosquito</name>
    <name type="synonym">Culex aegypti</name>
    <dbReference type="NCBI Taxonomy" id="7159"/>
    <lineage>
        <taxon>Eukaryota</taxon>
        <taxon>Metazoa</taxon>
        <taxon>Ecdysozoa</taxon>
        <taxon>Arthropoda</taxon>
        <taxon>Hexapoda</taxon>
        <taxon>Insecta</taxon>
        <taxon>Pterygota</taxon>
        <taxon>Neoptera</taxon>
        <taxon>Endopterygota</taxon>
        <taxon>Diptera</taxon>
        <taxon>Nematocera</taxon>
        <taxon>Culicoidea</taxon>
        <taxon>Culicidae</taxon>
        <taxon>Culicinae</taxon>
        <taxon>Aedini</taxon>
        <taxon>Aedes</taxon>
        <taxon>Stegomyia</taxon>
    </lineage>
</organism>
<sequence length="238" mass="25692">MSAENYRSANKSHDPGWNDPPKISYSPGVAAGSGPTSKLNLNKRIAFPVAKTDTRSNQPAVGDGGTLPQFVTGASGGIASPLPPAPPNRSGPPLPPMATTGTPPRCNKPGTNASEEGTLILPSNEEMKDSVKTTLEELLMKTETSRQTEVRKRLDVMLQSWTDGKLSDGLTKKLYQLAQVLNEKKIVEANEIHRSIIVEHGKECVQWAPALRQLIQVVPKQEESSSNVETQEPIVNPL</sequence>
<evidence type="ECO:0000259" key="2">
    <source>
        <dbReference type="Pfam" id="PF07304"/>
    </source>
</evidence>
<dbReference type="OrthoDB" id="5982138at2759"/>
<dbReference type="AlphaFoldDB" id="A0A1S4G387"/>
<dbReference type="EMBL" id="CH478603">
    <property type="protein sequence ID" value="EAT32727.1"/>
    <property type="molecule type" value="Genomic_DNA"/>
</dbReference>
<evidence type="ECO:0000256" key="1">
    <source>
        <dbReference type="SAM" id="MobiDB-lite"/>
    </source>
</evidence>
<protein>
    <submittedName>
        <fullName evidence="3">AAEL015052-PA</fullName>
    </submittedName>
</protein>
<reference evidence="3" key="3">
    <citation type="submission" date="2012-09" db="EMBL/GenBank/DDBJ databases">
        <authorList>
            <consortium name="VectorBase"/>
        </authorList>
    </citation>
    <scope>NUCLEOTIDE SEQUENCE</scope>
    <source>
        <strain evidence="3">Liverpool</strain>
    </source>
</reference>
<accession>A0A1S4G387</accession>
<dbReference type="OMA" id="VPGIQHD"/>
<dbReference type="Proteomes" id="UP000682892">
    <property type="component" value="Unassembled WGS sequence"/>
</dbReference>
<gene>
    <name evidence="3" type="ORF">AaeL_AAEL015052</name>
</gene>
<dbReference type="InterPro" id="IPR040243">
    <property type="entry name" value="Steroid_recept_RNA_1"/>
</dbReference>
<proteinExistence type="predicted"/>
<reference evidence="3" key="1">
    <citation type="submission" date="2005-10" db="EMBL/GenBank/DDBJ databases">
        <authorList>
            <person name="Loftus B.J."/>
            <person name="Nene V.M."/>
            <person name="Hannick L.I."/>
            <person name="Bidwell S."/>
            <person name="Haas B."/>
            <person name="Amedeo P."/>
            <person name="Orvis J."/>
            <person name="Wortman J.R."/>
            <person name="White O.R."/>
            <person name="Salzberg S."/>
            <person name="Shumway M."/>
            <person name="Koo H."/>
            <person name="Zhao Y."/>
            <person name="Holmes M."/>
            <person name="Miller J."/>
            <person name="Schatz M."/>
            <person name="Pop M."/>
            <person name="Pai G."/>
            <person name="Utterback T."/>
            <person name="Rogers Y.-H."/>
            <person name="Kravitz S."/>
            <person name="Fraser C.M."/>
        </authorList>
    </citation>
    <scope>NUCLEOTIDE SEQUENCE</scope>
    <source>
        <strain evidence="3">Liverpool</strain>
    </source>
</reference>
<feature type="region of interest" description="Disordered" evidence="1">
    <location>
        <begin position="73"/>
        <end position="102"/>
    </location>
</feature>
<dbReference type="Gene3D" id="1.20.940.10">
    <property type="entry name" value="Functional domain of the splicing factor Prp18"/>
    <property type="match status" value="1"/>
</dbReference>
<evidence type="ECO:0000313" key="4">
    <source>
        <dbReference type="Proteomes" id="UP000682892"/>
    </source>
</evidence>
<dbReference type="InterPro" id="IPR009917">
    <property type="entry name" value="SRA1/Sec31"/>
</dbReference>
<name>A0A1S4G387_AEDAE</name>
<dbReference type="GO" id="GO:0003713">
    <property type="term" value="F:transcription coactivator activity"/>
    <property type="evidence" value="ECO:0007669"/>
    <property type="project" value="InterPro"/>
</dbReference>
<dbReference type="GO" id="GO:0006357">
    <property type="term" value="P:regulation of transcription by RNA polymerase II"/>
    <property type="evidence" value="ECO:0007669"/>
    <property type="project" value="InterPro"/>
</dbReference>
<dbReference type="Pfam" id="PF07304">
    <property type="entry name" value="SRA1"/>
    <property type="match status" value="1"/>
</dbReference>
<dbReference type="KEGG" id="aag:5566038"/>
<evidence type="ECO:0000313" key="3">
    <source>
        <dbReference type="EMBL" id="EAT32727.1"/>
    </source>
</evidence>
<dbReference type="HOGENOM" id="CLU_081395_0_0_1"/>
<feature type="compositionally biased region" description="Pro residues" evidence="1">
    <location>
        <begin position="81"/>
        <end position="96"/>
    </location>
</feature>
<feature type="domain" description="SRA1/Sec31" evidence="2">
    <location>
        <begin position="86"/>
        <end position="218"/>
    </location>
</feature>
<reference evidence="3" key="2">
    <citation type="journal article" date="2007" name="Science">
        <title>Genome sequence of Aedes aegypti, a major arbovirus vector.</title>
        <authorList>
            <person name="Nene V."/>
            <person name="Wortman J.R."/>
            <person name="Lawson D."/>
            <person name="Haas B."/>
            <person name="Kodira C."/>
            <person name="Tu Z.J."/>
            <person name="Loftus B."/>
            <person name="Xi Z."/>
            <person name="Megy K."/>
            <person name="Grabherr M."/>
            <person name="Ren Q."/>
            <person name="Zdobnov E.M."/>
            <person name="Lobo N.F."/>
            <person name="Campbell K.S."/>
            <person name="Brown S.E."/>
            <person name="Bonaldo M.F."/>
            <person name="Zhu J."/>
            <person name="Sinkins S.P."/>
            <person name="Hogenkamp D.G."/>
            <person name="Amedeo P."/>
            <person name="Arensburger P."/>
            <person name="Atkinson P.W."/>
            <person name="Bidwell S."/>
            <person name="Biedler J."/>
            <person name="Birney E."/>
            <person name="Bruggner R.V."/>
            <person name="Costas J."/>
            <person name="Coy M.R."/>
            <person name="Crabtree J."/>
            <person name="Crawford M."/>
            <person name="Debruyn B."/>
            <person name="Decaprio D."/>
            <person name="Eiglmeier K."/>
            <person name="Eisenstadt E."/>
            <person name="El-Dorry H."/>
            <person name="Gelbart W.M."/>
            <person name="Gomes S.L."/>
            <person name="Hammond M."/>
            <person name="Hannick L.I."/>
            <person name="Hogan J.R."/>
            <person name="Holmes M.H."/>
            <person name="Jaffe D."/>
            <person name="Johnston J.S."/>
            <person name="Kennedy R.C."/>
            <person name="Koo H."/>
            <person name="Kravitz S."/>
            <person name="Kriventseva E.V."/>
            <person name="Kulp D."/>
            <person name="Labutti K."/>
            <person name="Lee E."/>
            <person name="Li S."/>
            <person name="Lovin D.D."/>
            <person name="Mao C."/>
            <person name="Mauceli E."/>
            <person name="Menck C.F."/>
            <person name="Miller J.R."/>
            <person name="Montgomery P."/>
            <person name="Mori A."/>
            <person name="Nascimento A.L."/>
            <person name="Naveira H.F."/>
            <person name="Nusbaum C."/>
            <person name="O'leary S."/>
            <person name="Orvis J."/>
            <person name="Pertea M."/>
            <person name="Quesneville H."/>
            <person name="Reidenbach K.R."/>
            <person name="Rogers Y.H."/>
            <person name="Roth C.W."/>
            <person name="Schneider J.R."/>
            <person name="Schatz M."/>
            <person name="Shumway M."/>
            <person name="Stanke M."/>
            <person name="Stinson E.O."/>
            <person name="Tubio J.M."/>
            <person name="Vanzee J.P."/>
            <person name="Verjovski-Almeida S."/>
            <person name="Werner D."/>
            <person name="White O."/>
            <person name="Wyder S."/>
            <person name="Zeng Q."/>
            <person name="Zhao Q."/>
            <person name="Zhao Y."/>
            <person name="Hill C.A."/>
            <person name="Raikhel A.S."/>
            <person name="Soares M.B."/>
            <person name="Knudson D.L."/>
            <person name="Lee N.H."/>
            <person name="Galagan J."/>
            <person name="Salzberg S.L."/>
            <person name="Paulsen I.T."/>
            <person name="Dimopoulos G."/>
            <person name="Collins F.H."/>
            <person name="Birren B."/>
            <person name="Fraser-Liggett C.M."/>
            <person name="Severson D.W."/>
        </authorList>
    </citation>
    <scope>NUCLEOTIDE SEQUENCE [LARGE SCALE GENOMIC DNA]</scope>
    <source>
        <strain evidence="3">Liverpool</strain>
    </source>
</reference>
<dbReference type="GO" id="GO:0005634">
    <property type="term" value="C:nucleus"/>
    <property type="evidence" value="ECO:0007669"/>
    <property type="project" value="TreeGrafter"/>
</dbReference>
<dbReference type="PANTHER" id="PTHR18834">
    <property type="entry name" value="STEROID RECEPTOR RNA ACTIVATOR 1"/>
    <property type="match status" value="1"/>
</dbReference>
<dbReference type="PANTHER" id="PTHR18834:SF2">
    <property type="entry name" value="STEROID RECEPTOR RNA ACTIVATOR 1"/>
    <property type="match status" value="1"/>
</dbReference>
<feature type="region of interest" description="Disordered" evidence="1">
    <location>
        <begin position="1"/>
        <end position="39"/>
    </location>
</feature>